<keyword evidence="2" id="KW-1185">Reference proteome</keyword>
<comment type="caution">
    <text evidence="1">The sequence shown here is derived from an EMBL/GenBank/DDBJ whole genome shotgun (WGS) entry which is preliminary data.</text>
</comment>
<dbReference type="EMBL" id="AJYW02000048">
    <property type="protein sequence ID" value="OEE78476.1"/>
    <property type="molecule type" value="Genomic_DNA"/>
</dbReference>
<proteinExistence type="predicted"/>
<gene>
    <name evidence="1" type="ORF">A130_13440</name>
</gene>
<dbReference type="Proteomes" id="UP000094165">
    <property type="component" value="Unassembled WGS sequence"/>
</dbReference>
<name>A0A1E5D4H9_9VIBR</name>
<evidence type="ECO:0000313" key="2">
    <source>
        <dbReference type="Proteomes" id="UP000094165"/>
    </source>
</evidence>
<protein>
    <submittedName>
        <fullName evidence="1">Uncharacterized protein</fullName>
    </submittedName>
</protein>
<organism evidence="1 2">
    <name type="scientific">Vibrio genomosp. F6 str. FF-238</name>
    <dbReference type="NCBI Taxonomy" id="1191298"/>
    <lineage>
        <taxon>Bacteria</taxon>
        <taxon>Pseudomonadati</taxon>
        <taxon>Pseudomonadota</taxon>
        <taxon>Gammaproteobacteria</taxon>
        <taxon>Vibrionales</taxon>
        <taxon>Vibrionaceae</taxon>
        <taxon>Vibrio</taxon>
    </lineage>
</organism>
<accession>A0A1E5D4H9</accession>
<dbReference type="RefSeq" id="WP_017051902.1">
    <property type="nucleotide sequence ID" value="NZ_AJYW02000048.1"/>
</dbReference>
<reference evidence="1 2" key="1">
    <citation type="journal article" date="2012" name="Science">
        <title>Ecological populations of bacteria act as socially cohesive units of antibiotic production and resistance.</title>
        <authorList>
            <person name="Cordero O.X."/>
            <person name="Wildschutte H."/>
            <person name="Kirkup B."/>
            <person name="Proehl S."/>
            <person name="Ngo L."/>
            <person name="Hussain F."/>
            <person name="Le Roux F."/>
            <person name="Mincer T."/>
            <person name="Polz M.F."/>
        </authorList>
    </citation>
    <scope>NUCLEOTIDE SEQUENCE [LARGE SCALE GENOMIC DNA]</scope>
    <source>
        <strain evidence="1 2">FF-238</strain>
    </source>
</reference>
<dbReference type="AlphaFoldDB" id="A0A1E5D4H9"/>
<sequence>MTSKEIEQYQLITKIDNLGVTGNSGNNSVVFSGAESDYTITKTDANRYVIVDNQAGRDGKVTVKDIEILKFSNSEQEL</sequence>
<evidence type="ECO:0000313" key="1">
    <source>
        <dbReference type="EMBL" id="OEE78476.1"/>
    </source>
</evidence>